<dbReference type="GO" id="GO:0071949">
    <property type="term" value="F:FAD binding"/>
    <property type="evidence" value="ECO:0007669"/>
    <property type="project" value="InterPro"/>
</dbReference>
<dbReference type="InterPro" id="IPR010354">
    <property type="entry name" value="Oleate_hydratase"/>
</dbReference>
<dbReference type="InterPro" id="IPR036188">
    <property type="entry name" value="FAD/NAD-bd_sf"/>
</dbReference>
<gene>
    <name evidence="2" type="ORF">LY11_03481</name>
</gene>
<dbReference type="PANTHER" id="PTHR37417">
    <property type="entry name" value="67 KDA MYOSIN-CROSS-REACTIVE ANTIGEN FAMILY PROTEIN (AFU_ORTHOLOGUE AFUA_5G09970)"/>
    <property type="match status" value="1"/>
</dbReference>
<dbReference type="RefSeq" id="WP_111634893.1">
    <property type="nucleotide sequence ID" value="NZ_QLLR01000019.1"/>
</dbReference>
<keyword evidence="1" id="KW-0812">Transmembrane</keyword>
<sequence length="532" mass="59855">MSNINIDPKTRNAYFVGGGIASFAGAAFLIRDGKVPGKNITIFEESKLSGGSLDGIGQVANGYMIRGGRMLNFTYYCTYDLLSSIPSLTQPGKSVTEETHEFNEKIKTHANARLVDKEGQIVDVSSLGFTERDRIDLVELFAIPENVLGTKKITDWFKPEFFETNFWYMWSSMFAFEPWHSLVEFKRYVLRFVHEITRIDTLAGVDRTVYNQYDSIVLPMLKWLEAQGVNFVMGSEVKDIYFKPSANEHLCAQTIHYQSNGEAKIQKVAETDLVFVTNGSMTANSTLGSNHEAPVLNTKKGDGSWALWETLAAKHKGFGNPKNFSNRIEESKWESFTVTNKGTLFFDLVEKFSGNAPGTGALITFKDSSWMMSIVLAYQPHFINQPEGVTVFWGYGLFPDQEGDYVKKKMSDCTGEELMIELINHLKFNADQEEILEQANCIPCMLPYITAQFLTRAKGDRPLVIPEGTSNFAFLGQFAEVPDDVVFTVEYSVRTAQTAVYELLGLDKKAPDLYKGQHDIKVLYQAMKTMHA</sequence>
<proteinExistence type="predicted"/>
<organism evidence="2 3">
    <name type="scientific">Pedobacter cryoconitis</name>
    <dbReference type="NCBI Taxonomy" id="188932"/>
    <lineage>
        <taxon>Bacteria</taxon>
        <taxon>Pseudomonadati</taxon>
        <taxon>Bacteroidota</taxon>
        <taxon>Sphingobacteriia</taxon>
        <taxon>Sphingobacteriales</taxon>
        <taxon>Sphingobacteriaceae</taxon>
        <taxon>Pedobacter</taxon>
    </lineage>
</organism>
<dbReference type="PANTHER" id="PTHR37417:SF2">
    <property type="entry name" value="67 KDA MYOSIN-CROSS-REACTIVE ANTIGEN FAMILY PROTEIN (AFU_ORTHOLOGUE AFUA_5G09970)"/>
    <property type="match status" value="1"/>
</dbReference>
<evidence type="ECO:0000313" key="2">
    <source>
        <dbReference type="EMBL" id="RAJ28161.1"/>
    </source>
</evidence>
<dbReference type="EMBL" id="QLLR01000019">
    <property type="protein sequence ID" value="RAJ28161.1"/>
    <property type="molecule type" value="Genomic_DNA"/>
</dbReference>
<feature type="transmembrane region" description="Helical" evidence="1">
    <location>
        <begin position="12"/>
        <end position="30"/>
    </location>
</feature>
<dbReference type="Pfam" id="PF06100">
    <property type="entry name" value="MCRA"/>
    <property type="match status" value="1"/>
</dbReference>
<comment type="caution">
    <text evidence="2">The sequence shown here is derived from an EMBL/GenBank/DDBJ whole genome shotgun (WGS) entry which is preliminary data.</text>
</comment>
<dbReference type="GO" id="GO:0050151">
    <property type="term" value="F:oleate hydratase activity"/>
    <property type="evidence" value="ECO:0007669"/>
    <property type="project" value="InterPro"/>
</dbReference>
<evidence type="ECO:0000256" key="1">
    <source>
        <dbReference type="SAM" id="Phobius"/>
    </source>
</evidence>
<evidence type="ECO:0000313" key="3">
    <source>
        <dbReference type="Proteomes" id="UP000249754"/>
    </source>
</evidence>
<dbReference type="SUPFAM" id="SSF51905">
    <property type="entry name" value="FAD/NAD(P)-binding domain"/>
    <property type="match status" value="1"/>
</dbReference>
<dbReference type="NCBIfam" id="NF010584">
    <property type="entry name" value="PRK13977.1"/>
    <property type="match status" value="1"/>
</dbReference>
<dbReference type="OrthoDB" id="4540221at2"/>
<accession>A0A327SH51</accession>
<name>A0A327SH51_9SPHI</name>
<keyword evidence="1" id="KW-1133">Transmembrane helix</keyword>
<reference evidence="2 3" key="1">
    <citation type="submission" date="2018-06" db="EMBL/GenBank/DDBJ databases">
        <title>Genomic Encyclopedia of Archaeal and Bacterial Type Strains, Phase II (KMG-II): from individual species to whole genera.</title>
        <authorList>
            <person name="Goeker M."/>
        </authorList>
    </citation>
    <scope>NUCLEOTIDE SEQUENCE [LARGE SCALE GENOMIC DNA]</scope>
    <source>
        <strain evidence="2 3">DSM 14825</strain>
    </source>
</reference>
<dbReference type="Proteomes" id="UP000249754">
    <property type="component" value="Unassembled WGS sequence"/>
</dbReference>
<protein>
    <submittedName>
        <fullName evidence="2">Oleate hydratase</fullName>
    </submittedName>
</protein>
<dbReference type="GO" id="GO:0006631">
    <property type="term" value="P:fatty acid metabolic process"/>
    <property type="evidence" value="ECO:0007669"/>
    <property type="project" value="InterPro"/>
</dbReference>
<dbReference type="Gene3D" id="3.50.50.60">
    <property type="entry name" value="FAD/NAD(P)-binding domain"/>
    <property type="match status" value="3"/>
</dbReference>
<keyword evidence="1" id="KW-0472">Membrane</keyword>
<dbReference type="AlphaFoldDB" id="A0A327SH51"/>